<reference evidence="3 4" key="1">
    <citation type="submission" date="2017-09" db="EMBL/GenBank/DDBJ databases">
        <title>Streptomyces genome completion.</title>
        <authorList>
            <person name="Lee N."/>
            <person name="Cho B.-K."/>
        </authorList>
    </citation>
    <scope>NUCLEOTIDE SEQUENCE [LARGE SCALE GENOMIC DNA]</scope>
    <source>
        <strain evidence="3 4">ATCC 14899</strain>
    </source>
</reference>
<keyword evidence="3" id="KW-0547">Nucleotide-binding</keyword>
<dbReference type="GO" id="GO:0005524">
    <property type="term" value="F:ATP binding"/>
    <property type="evidence" value="ECO:0007669"/>
    <property type="project" value="UniProtKB-KW"/>
</dbReference>
<dbReference type="KEGG" id="snq:CP978_00480"/>
<sequence length="486" mass="53906">MEQHNGLRDVGGNGSRPLPSPGGRQTAAAPDVFRVSTGALLFRVSHQSPEVLINACPTRGKRPTLPRMARTWTRLHEHLGCPPGPLTFDMVRQAAADHLEESDDLDWKEALPQPLRDGRWNEFAKDVAAMANTRGGLIIFGVQDKTTALVGIDPDEVNRQQYAQWIRNHVQPYLPDLDIFELSDGTKTVLVVDVPASELAPHFVYGTAAKDKDQQAAVVPYRDNDHTAWMAEHQIERAYRDRFARIGRAEEEIQRHIDFTTKTIAAHATAPSAWFVAVSRPQRPLPRGAYTMDRDEARAVLKAATKRAQALLTRKTVPGPLVGMGDTRLNPRPGLRRWVCNNFELPMNREVITELHYDGTVVMAANLSFIREREEPPGQDDALPVSERLVTACCFDFIATAQEQQRKLRLDSTLQLTAAIISPDGPRALAPLTSTWGDGPENTPPYARRPHYLQPAHTALSPAAADDEGRSSANELCADLMNQFGL</sequence>
<keyword evidence="3" id="KW-0067">ATP-binding</keyword>
<evidence type="ECO:0000259" key="2">
    <source>
        <dbReference type="Pfam" id="PF04326"/>
    </source>
</evidence>
<dbReference type="AlphaFoldDB" id="A0A5P2VYZ5"/>
<dbReference type="PANTHER" id="PTHR30595">
    <property type="entry name" value="GLPR-RELATED TRANSCRIPTIONAL REPRESSOR"/>
    <property type="match status" value="1"/>
</dbReference>
<feature type="domain" description="Schlafen AlbA-2" evidence="2">
    <location>
        <begin position="101"/>
        <end position="226"/>
    </location>
</feature>
<dbReference type="InterPro" id="IPR007421">
    <property type="entry name" value="Schlafen_AlbA_2_dom"/>
</dbReference>
<evidence type="ECO:0000256" key="1">
    <source>
        <dbReference type="SAM" id="MobiDB-lite"/>
    </source>
</evidence>
<protein>
    <submittedName>
        <fullName evidence="3">ATP-binding protein</fullName>
    </submittedName>
</protein>
<organism evidence="3 4">
    <name type="scientific">Streptomyces nodosus</name>
    <dbReference type="NCBI Taxonomy" id="40318"/>
    <lineage>
        <taxon>Bacteria</taxon>
        <taxon>Bacillati</taxon>
        <taxon>Actinomycetota</taxon>
        <taxon>Actinomycetes</taxon>
        <taxon>Kitasatosporales</taxon>
        <taxon>Streptomycetaceae</taxon>
        <taxon>Streptomyces</taxon>
    </lineage>
</organism>
<feature type="region of interest" description="Disordered" evidence="1">
    <location>
        <begin position="1"/>
        <end position="27"/>
    </location>
</feature>
<dbReference type="Pfam" id="PF04326">
    <property type="entry name" value="SLFN_AlbA_2"/>
    <property type="match status" value="1"/>
</dbReference>
<evidence type="ECO:0000313" key="4">
    <source>
        <dbReference type="Proteomes" id="UP000325763"/>
    </source>
</evidence>
<dbReference type="Proteomes" id="UP000325763">
    <property type="component" value="Chromosome"/>
</dbReference>
<dbReference type="PANTHER" id="PTHR30595:SF6">
    <property type="entry name" value="SCHLAFEN ALBA-2 DOMAIN-CONTAINING PROTEIN"/>
    <property type="match status" value="1"/>
</dbReference>
<gene>
    <name evidence="3" type="ORF">CP978_00480</name>
</gene>
<proteinExistence type="predicted"/>
<accession>A0A5P2VYZ5</accession>
<dbReference type="InterPro" id="IPR038461">
    <property type="entry name" value="Schlafen_AlbA_2_dom_sf"/>
</dbReference>
<dbReference type="Gene3D" id="3.30.950.30">
    <property type="entry name" value="Schlafen, AAA domain"/>
    <property type="match status" value="1"/>
</dbReference>
<evidence type="ECO:0000313" key="3">
    <source>
        <dbReference type="EMBL" id="QEV37267.1"/>
    </source>
</evidence>
<name>A0A5P2VYZ5_9ACTN</name>
<dbReference type="EMBL" id="CP023747">
    <property type="protein sequence ID" value="QEV37267.1"/>
    <property type="molecule type" value="Genomic_DNA"/>
</dbReference>